<dbReference type="STRING" id="56193.YP76_08665"/>
<accession>A0A0M3AS92</accession>
<dbReference type="Pfam" id="PF06048">
    <property type="entry name" value="DUF927"/>
    <property type="match status" value="1"/>
</dbReference>
<organism evidence="2 3">
    <name type="scientific">Sphingobium chungbukense</name>
    <dbReference type="NCBI Taxonomy" id="56193"/>
    <lineage>
        <taxon>Bacteria</taxon>
        <taxon>Pseudomonadati</taxon>
        <taxon>Pseudomonadota</taxon>
        <taxon>Alphaproteobacteria</taxon>
        <taxon>Sphingomonadales</taxon>
        <taxon>Sphingomonadaceae</taxon>
        <taxon>Sphingobium</taxon>
    </lineage>
</organism>
<evidence type="ECO:0000313" key="2">
    <source>
        <dbReference type="EMBL" id="KKW93087.1"/>
    </source>
</evidence>
<dbReference type="EMBL" id="LBIC01000003">
    <property type="protein sequence ID" value="KKW93087.1"/>
    <property type="molecule type" value="Genomic_DNA"/>
</dbReference>
<dbReference type="Proteomes" id="UP000033874">
    <property type="component" value="Unassembled WGS sequence"/>
</dbReference>
<dbReference type="AlphaFoldDB" id="A0A0M3AS92"/>
<dbReference type="InterPro" id="IPR009270">
    <property type="entry name" value="DUF927"/>
</dbReference>
<proteinExistence type="predicted"/>
<protein>
    <recommendedName>
        <fullName evidence="1">DUF927 domain-containing protein</fullName>
    </recommendedName>
</protein>
<evidence type="ECO:0000313" key="3">
    <source>
        <dbReference type="Proteomes" id="UP000033874"/>
    </source>
</evidence>
<gene>
    <name evidence="2" type="ORF">YP76_08665</name>
</gene>
<dbReference type="PATRIC" id="fig|56193.3.peg.1795"/>
<evidence type="ECO:0000259" key="1">
    <source>
        <dbReference type="Pfam" id="PF06048"/>
    </source>
</evidence>
<comment type="caution">
    <text evidence="2">The sequence shown here is derived from an EMBL/GenBank/DDBJ whole genome shotgun (WGS) entry which is preliminary data.</text>
</comment>
<sequence length="570" mass="60466">MADAINIGSKREPKLPSGYHIKPDGLYFDGGEGPEKIAGPVRVVAQTRDRNSQAWGLLLRWRDDDGVEHQWSLPRSLMAGDGREVRSALLDGGLYVSPRTSHRNALQTFLASIRVEDRARAVTRVGWTDGAFALPDRTIGEDGHLVVYQGTAALDHEYRVSGVLDQWQKSVAVYGVGNSRIAVALASAFVGPLLAAIGEEGGGVHFRGPSSIGKSTTLLAAASVWGPPSFVRQWRATQNGLEGLAEQANETLLILDELAQLDAKEAGSVAYLLANGTGKSRASQSGEAKAAKRWRAFFLSSGEISLSDHAKSDGRGRRSAAGQEVRILDIEADAGEGLGLFETLHGAATGEALSRIIKAGAAESYGIAGPAFVERLIGRLDVVAQGVRQGIDAFVAENMPKGGNGQVSRACRRFGLIAAAGETAARLGVLPWGEGVSIDAAKKVFTAWLAARGGVGAAEDEAATDQVRAFLISHGMSRFQPVHDDTSAPIYNRAGFWRADAMERREYLIPAATWKGEVCQGMDPKSVAQVLAARGFLGVDGAGKYSVPVTVPGIGKSRFYIVLPAIFGEE</sequence>
<feature type="domain" description="DUF927" evidence="1">
    <location>
        <begin position="35"/>
        <end position="292"/>
    </location>
</feature>
<name>A0A0M3AS92_9SPHN</name>
<keyword evidence="3" id="KW-1185">Reference proteome</keyword>
<reference evidence="2 3" key="1">
    <citation type="submission" date="2015-04" db="EMBL/GenBank/DDBJ databases">
        <title>Genome sequence of aromatic hydrocarbons-degrading Sphingobium chungbukense DJ77.</title>
        <authorList>
            <person name="Kim Y.-C."/>
            <person name="Chae J.-C."/>
        </authorList>
    </citation>
    <scope>NUCLEOTIDE SEQUENCE [LARGE SCALE GENOMIC DNA]</scope>
    <source>
        <strain evidence="2 3">DJ77</strain>
    </source>
</reference>